<dbReference type="EMBL" id="QDFT01000015">
    <property type="protein sequence ID" value="PVE73729.1"/>
    <property type="molecule type" value="Genomic_DNA"/>
</dbReference>
<evidence type="ECO:0000256" key="2">
    <source>
        <dbReference type="SAM" id="Phobius"/>
    </source>
</evidence>
<feature type="compositionally biased region" description="Basic and acidic residues" evidence="1">
    <location>
        <begin position="74"/>
        <end position="87"/>
    </location>
</feature>
<sequence length="270" mass="28392">MTVPERAELATLQSRVYGAAAHPVDDATLRRLRTLEDRASGRVVPSSDEGDAGILASDVEARPRWEPAAGIDGSDARARARPKRDARTIAAEPRTGAQPDAAATPPAPGSRRRRLRPGMVGAAAVIAAAAFVAGLAVGRSADIGGGGELLPEEGYAQTEEDLSSSLLSDGRTWIGLEAASVRFIATVDDASVYLGRREEGELCLAVVYDAERGRGVASVDCGERDATAQIDGDRWVSIGRADPAKMNNWSPSRLEESSLSPSVTLHVLAR</sequence>
<protein>
    <submittedName>
        <fullName evidence="3">Uncharacterized protein</fullName>
    </submittedName>
</protein>
<feature type="transmembrane region" description="Helical" evidence="2">
    <location>
        <begin position="119"/>
        <end position="138"/>
    </location>
</feature>
<dbReference type="Proteomes" id="UP000244649">
    <property type="component" value="Unassembled WGS sequence"/>
</dbReference>
<accession>A0A2T7WL20</accession>
<keyword evidence="2" id="KW-0472">Membrane</keyword>
<comment type="caution">
    <text evidence="3">The sequence shown here is derived from an EMBL/GenBank/DDBJ whole genome shotgun (WGS) entry which is preliminary data.</text>
</comment>
<gene>
    <name evidence="3" type="ORF">DC432_07925</name>
</gene>
<evidence type="ECO:0000313" key="4">
    <source>
        <dbReference type="Proteomes" id="UP000244649"/>
    </source>
</evidence>
<reference evidence="3 4" key="1">
    <citation type="submission" date="2018-04" db="EMBL/GenBank/DDBJ databases">
        <authorList>
            <person name="Go L.Y."/>
            <person name="Mitchell J.A."/>
        </authorList>
    </citation>
    <scope>NUCLEOTIDE SEQUENCE [LARGE SCALE GENOMIC DNA]</scope>
    <source>
        <strain evidence="3 4">TPD7010</strain>
    </source>
</reference>
<proteinExistence type="predicted"/>
<dbReference type="AlphaFoldDB" id="A0A2T7WL20"/>
<keyword evidence="2" id="KW-1133">Transmembrane helix</keyword>
<organism evidence="3 4">
    <name type="scientific">Microbacterium testaceum</name>
    <name type="common">Aureobacterium testaceum</name>
    <name type="synonym">Brevibacterium testaceum</name>
    <dbReference type="NCBI Taxonomy" id="2033"/>
    <lineage>
        <taxon>Bacteria</taxon>
        <taxon>Bacillati</taxon>
        <taxon>Actinomycetota</taxon>
        <taxon>Actinomycetes</taxon>
        <taxon>Micrococcales</taxon>
        <taxon>Microbacteriaceae</taxon>
        <taxon>Microbacterium</taxon>
    </lineage>
</organism>
<evidence type="ECO:0000313" key="3">
    <source>
        <dbReference type="EMBL" id="PVE73729.1"/>
    </source>
</evidence>
<name>A0A2T7WL20_MICTE</name>
<feature type="region of interest" description="Disordered" evidence="1">
    <location>
        <begin position="36"/>
        <end position="114"/>
    </location>
</feature>
<evidence type="ECO:0000256" key="1">
    <source>
        <dbReference type="SAM" id="MobiDB-lite"/>
    </source>
</evidence>
<keyword evidence="2" id="KW-0812">Transmembrane</keyword>